<keyword evidence="3" id="KW-0378">Hydrolase</keyword>
<keyword evidence="1" id="KW-1133">Transmembrane helix</keyword>
<feature type="transmembrane region" description="Helical" evidence="1">
    <location>
        <begin position="118"/>
        <end position="137"/>
    </location>
</feature>
<dbReference type="InterPro" id="IPR003675">
    <property type="entry name" value="Rce1/LyrA-like_dom"/>
</dbReference>
<dbReference type="EMBL" id="JAHLPM010000001">
    <property type="protein sequence ID" value="MBU5436523.1"/>
    <property type="molecule type" value="Genomic_DNA"/>
</dbReference>
<dbReference type="RefSeq" id="WP_216515802.1">
    <property type="nucleotide sequence ID" value="NZ_JAHLPM010000001.1"/>
</dbReference>
<feature type="transmembrane region" description="Helical" evidence="1">
    <location>
        <begin position="206"/>
        <end position="228"/>
    </location>
</feature>
<evidence type="ECO:0000313" key="3">
    <source>
        <dbReference type="EMBL" id="MBU5436523.1"/>
    </source>
</evidence>
<feature type="transmembrane region" description="Helical" evidence="1">
    <location>
        <begin position="80"/>
        <end position="97"/>
    </location>
</feature>
<dbReference type="PANTHER" id="PTHR39430:SF1">
    <property type="entry name" value="PROTEASE"/>
    <property type="match status" value="1"/>
</dbReference>
<proteinExistence type="predicted"/>
<evidence type="ECO:0000313" key="4">
    <source>
        <dbReference type="Proteomes" id="UP000749471"/>
    </source>
</evidence>
<keyword evidence="1" id="KW-0472">Membrane</keyword>
<feature type="transmembrane region" description="Helical" evidence="1">
    <location>
        <begin position="291"/>
        <end position="309"/>
    </location>
</feature>
<dbReference type="Proteomes" id="UP000749471">
    <property type="component" value="Unassembled WGS sequence"/>
</dbReference>
<keyword evidence="3" id="KW-0482">Metalloprotease</keyword>
<feature type="domain" description="CAAX prenyl protease 2/Lysostaphin resistance protein A-like" evidence="2">
    <location>
        <begin position="151"/>
        <end position="248"/>
    </location>
</feature>
<name>A0ABS6E2Q1_9FIRM</name>
<evidence type="ECO:0000256" key="1">
    <source>
        <dbReference type="SAM" id="Phobius"/>
    </source>
</evidence>
<dbReference type="Pfam" id="PF02517">
    <property type="entry name" value="Rce1-like"/>
    <property type="match status" value="1"/>
</dbReference>
<keyword evidence="4" id="KW-1185">Reference proteome</keyword>
<reference evidence="3 4" key="1">
    <citation type="submission" date="2021-06" db="EMBL/GenBank/DDBJ databases">
        <authorList>
            <person name="Sun Q."/>
            <person name="Li D."/>
        </authorList>
    </citation>
    <scope>NUCLEOTIDE SEQUENCE [LARGE SCALE GENOMIC DNA]</scope>
    <source>
        <strain evidence="3 4">MSJ-40</strain>
    </source>
</reference>
<protein>
    <submittedName>
        <fullName evidence="3">CPBP family intramembrane metalloprotease</fullName>
    </submittedName>
</protein>
<comment type="caution">
    <text evidence="3">The sequence shown here is derived from an EMBL/GenBank/DDBJ whole genome shotgun (WGS) entry which is preliminary data.</text>
</comment>
<gene>
    <name evidence="3" type="ORF">KQI42_00805</name>
</gene>
<evidence type="ECO:0000259" key="2">
    <source>
        <dbReference type="Pfam" id="PF02517"/>
    </source>
</evidence>
<feature type="transmembrane region" description="Helical" evidence="1">
    <location>
        <begin position="182"/>
        <end position="200"/>
    </location>
</feature>
<organism evidence="3 4">
    <name type="scientific">Tissierella simiarum</name>
    <dbReference type="NCBI Taxonomy" id="2841534"/>
    <lineage>
        <taxon>Bacteria</taxon>
        <taxon>Bacillati</taxon>
        <taxon>Bacillota</taxon>
        <taxon>Tissierellia</taxon>
        <taxon>Tissierellales</taxon>
        <taxon>Tissierellaceae</taxon>
        <taxon>Tissierella</taxon>
    </lineage>
</organism>
<sequence>MSTVFNTIKVFFKGINPFSRNDENVSVILFVIRKILAFIFVYFASMFIAEAIAIIIHFAMGYNVLKGEMLSMQAMTLMKYYGYIIHIGVIFLYCKIFERRSPKTLGFNKKVTIYLKGILVAVLLLTVCIGLSLLTGAIKYNGIFKSIDFPIILAFMGGFIVQGAMEETMCRGFFMTSLSKKVVIPIAIFISSIAFAWPHFSSLFQADLIYCIIGLANLLLVSAVFALYIINDGNIYVACGLHSFWNFISLNVCRLNLSGISGTDGQSTAIFNLSVNGSCILNGGQYGIESSILTTLVLTICTVLLTLKFKKKGIKKIEF</sequence>
<keyword evidence="3" id="KW-0645">Protease</keyword>
<keyword evidence="1" id="KW-0812">Transmembrane</keyword>
<feature type="transmembrane region" description="Helical" evidence="1">
    <location>
        <begin position="35"/>
        <end position="60"/>
    </location>
</feature>
<accession>A0ABS6E2Q1</accession>
<dbReference type="GO" id="GO:0008237">
    <property type="term" value="F:metallopeptidase activity"/>
    <property type="evidence" value="ECO:0007669"/>
    <property type="project" value="UniProtKB-KW"/>
</dbReference>
<dbReference type="PANTHER" id="PTHR39430">
    <property type="entry name" value="MEMBRANE-ASSOCIATED PROTEASE-RELATED"/>
    <property type="match status" value="1"/>
</dbReference>